<reference evidence="3 4" key="1">
    <citation type="journal article" date="2015" name="Fungal Genet. Biol.">
        <title>Evolution of novel wood decay mechanisms in Agaricales revealed by the genome sequences of Fistulina hepatica and Cylindrobasidium torrendii.</title>
        <authorList>
            <person name="Floudas D."/>
            <person name="Held B.W."/>
            <person name="Riley R."/>
            <person name="Nagy L.G."/>
            <person name="Koehler G."/>
            <person name="Ransdell A.S."/>
            <person name="Younus H."/>
            <person name="Chow J."/>
            <person name="Chiniquy J."/>
            <person name="Lipzen A."/>
            <person name="Tritt A."/>
            <person name="Sun H."/>
            <person name="Haridas S."/>
            <person name="LaButti K."/>
            <person name="Ohm R.A."/>
            <person name="Kues U."/>
            <person name="Blanchette R.A."/>
            <person name="Grigoriev I.V."/>
            <person name="Minto R.E."/>
            <person name="Hibbett D.S."/>
        </authorList>
    </citation>
    <scope>NUCLEOTIDE SEQUENCE [LARGE SCALE GENOMIC DNA]</scope>
    <source>
        <strain evidence="3 4">FP15055 ss-10</strain>
    </source>
</reference>
<feature type="compositionally biased region" description="Polar residues" evidence="1">
    <location>
        <begin position="112"/>
        <end position="124"/>
    </location>
</feature>
<dbReference type="OrthoDB" id="3263613at2759"/>
<evidence type="ECO:0000313" key="4">
    <source>
        <dbReference type="Proteomes" id="UP000054007"/>
    </source>
</evidence>
<feature type="compositionally biased region" description="Low complexity" evidence="1">
    <location>
        <begin position="1"/>
        <end position="18"/>
    </location>
</feature>
<organism evidence="3 4">
    <name type="scientific">Cylindrobasidium torrendii FP15055 ss-10</name>
    <dbReference type="NCBI Taxonomy" id="1314674"/>
    <lineage>
        <taxon>Eukaryota</taxon>
        <taxon>Fungi</taxon>
        <taxon>Dikarya</taxon>
        <taxon>Basidiomycota</taxon>
        <taxon>Agaricomycotina</taxon>
        <taxon>Agaricomycetes</taxon>
        <taxon>Agaricomycetidae</taxon>
        <taxon>Agaricales</taxon>
        <taxon>Marasmiineae</taxon>
        <taxon>Physalacriaceae</taxon>
        <taxon>Cylindrobasidium</taxon>
    </lineage>
</organism>
<accession>A0A0D7BLA7</accession>
<keyword evidence="4" id="KW-1185">Reference proteome</keyword>
<name>A0A0D7BLA7_9AGAR</name>
<feature type="region of interest" description="Disordered" evidence="1">
    <location>
        <begin position="201"/>
        <end position="223"/>
    </location>
</feature>
<dbReference type="STRING" id="1314674.A0A0D7BLA7"/>
<dbReference type="AlphaFoldDB" id="A0A0D7BLA7"/>
<evidence type="ECO:0000256" key="2">
    <source>
        <dbReference type="SAM" id="Phobius"/>
    </source>
</evidence>
<feature type="region of interest" description="Disordered" evidence="1">
    <location>
        <begin position="1"/>
        <end position="49"/>
    </location>
</feature>
<keyword evidence="2" id="KW-1133">Transmembrane helix</keyword>
<feature type="region of interest" description="Disordered" evidence="1">
    <location>
        <begin position="82"/>
        <end position="170"/>
    </location>
</feature>
<feature type="compositionally biased region" description="Basic residues" evidence="1">
    <location>
        <begin position="157"/>
        <end position="168"/>
    </location>
</feature>
<protein>
    <submittedName>
        <fullName evidence="3">Uncharacterized protein</fullName>
    </submittedName>
</protein>
<dbReference type="Proteomes" id="UP000054007">
    <property type="component" value="Unassembled WGS sequence"/>
</dbReference>
<keyword evidence="2" id="KW-0472">Membrane</keyword>
<keyword evidence="2" id="KW-0812">Transmembrane</keyword>
<feature type="transmembrane region" description="Helical" evidence="2">
    <location>
        <begin position="308"/>
        <end position="329"/>
    </location>
</feature>
<gene>
    <name evidence="3" type="ORF">CYLTODRAFT_187789</name>
</gene>
<dbReference type="EMBL" id="KN880469">
    <property type="protein sequence ID" value="KIY70391.1"/>
    <property type="molecule type" value="Genomic_DNA"/>
</dbReference>
<proteinExistence type="predicted"/>
<evidence type="ECO:0000313" key="3">
    <source>
        <dbReference type="EMBL" id="KIY70391.1"/>
    </source>
</evidence>
<sequence>MSSKSPAKSTNTTTTATPRKQPCCRQCGRPRAGHPRSGCPDSTPTKEDDDVLVQKMSDISFNSTASPRASARLAKAKVLVPPLDWALEDTDAAKRTRRRQSRQSAAPLEPTESLSSIPSDTSEIMRSLVSPADGSDTEIEEVQASPTKRRIGENKAVHWKSPKARKSGVKKELMPCTLIAPTPESSFASSSGSLIVRYIEPSETSSARSSSVASSQSSSSSTEPLSFIDMLGKRYSSTQARMLPKEDIMSIEREALEHGLHTRRVAADEADSQQLLVIGQDPADTQRFCEALKDKENEDNKKGGRGSVLKSVAGGLVVGAVGAVAALAYA</sequence>
<evidence type="ECO:0000256" key="1">
    <source>
        <dbReference type="SAM" id="MobiDB-lite"/>
    </source>
</evidence>